<dbReference type="OrthoDB" id="10617705at2759"/>
<dbReference type="Proteomes" id="UP000001542">
    <property type="component" value="Unassembled WGS sequence"/>
</dbReference>
<name>A2EZ92_TRIV3</name>
<dbReference type="VEuPathDB" id="TrichDB:TVAGG3_0807680"/>
<dbReference type="AlphaFoldDB" id="A2EZ92"/>
<protein>
    <submittedName>
        <fullName evidence="1">Uncharacterized protein</fullName>
    </submittedName>
</protein>
<gene>
    <name evidence="1" type="ORF">TVAG_051570</name>
</gene>
<proteinExistence type="predicted"/>
<evidence type="ECO:0000313" key="2">
    <source>
        <dbReference type="Proteomes" id="UP000001542"/>
    </source>
</evidence>
<dbReference type="KEGG" id="tva:4759846"/>
<dbReference type="EMBL" id="DS113549">
    <property type="protein sequence ID" value="EAY02025.1"/>
    <property type="molecule type" value="Genomic_DNA"/>
</dbReference>
<evidence type="ECO:0000313" key="1">
    <source>
        <dbReference type="EMBL" id="EAY02025.1"/>
    </source>
</evidence>
<dbReference type="RefSeq" id="XP_001330485.1">
    <property type="nucleotide sequence ID" value="XM_001330450.1"/>
</dbReference>
<reference evidence="1" key="2">
    <citation type="journal article" date="2007" name="Science">
        <title>Draft genome sequence of the sexually transmitted pathogen Trichomonas vaginalis.</title>
        <authorList>
            <person name="Carlton J.M."/>
            <person name="Hirt R.P."/>
            <person name="Silva J.C."/>
            <person name="Delcher A.L."/>
            <person name="Schatz M."/>
            <person name="Zhao Q."/>
            <person name="Wortman J.R."/>
            <person name="Bidwell S.L."/>
            <person name="Alsmark U.C.M."/>
            <person name="Besteiro S."/>
            <person name="Sicheritz-Ponten T."/>
            <person name="Noel C.J."/>
            <person name="Dacks J.B."/>
            <person name="Foster P.G."/>
            <person name="Simillion C."/>
            <person name="Van de Peer Y."/>
            <person name="Miranda-Saavedra D."/>
            <person name="Barton G.J."/>
            <person name="Westrop G.D."/>
            <person name="Mueller S."/>
            <person name="Dessi D."/>
            <person name="Fiori P.L."/>
            <person name="Ren Q."/>
            <person name="Paulsen I."/>
            <person name="Zhang H."/>
            <person name="Bastida-Corcuera F.D."/>
            <person name="Simoes-Barbosa A."/>
            <person name="Brown M.T."/>
            <person name="Hayes R.D."/>
            <person name="Mukherjee M."/>
            <person name="Okumura C.Y."/>
            <person name="Schneider R."/>
            <person name="Smith A.J."/>
            <person name="Vanacova S."/>
            <person name="Villalvazo M."/>
            <person name="Haas B.J."/>
            <person name="Pertea M."/>
            <person name="Feldblyum T.V."/>
            <person name="Utterback T.R."/>
            <person name="Shu C.L."/>
            <person name="Osoegawa K."/>
            <person name="de Jong P.J."/>
            <person name="Hrdy I."/>
            <person name="Horvathova L."/>
            <person name="Zubacova Z."/>
            <person name="Dolezal P."/>
            <person name="Malik S.B."/>
            <person name="Logsdon J.M. Jr."/>
            <person name="Henze K."/>
            <person name="Gupta A."/>
            <person name="Wang C.C."/>
            <person name="Dunne R.L."/>
            <person name="Upcroft J.A."/>
            <person name="Upcroft P."/>
            <person name="White O."/>
            <person name="Salzberg S.L."/>
            <person name="Tang P."/>
            <person name="Chiu C.-H."/>
            <person name="Lee Y.-S."/>
            <person name="Embley T.M."/>
            <person name="Coombs G.H."/>
            <person name="Mottram J.C."/>
            <person name="Tachezy J."/>
            <person name="Fraser-Liggett C.M."/>
            <person name="Johnson P.J."/>
        </authorList>
    </citation>
    <scope>NUCLEOTIDE SEQUENCE [LARGE SCALE GENOMIC DNA]</scope>
    <source>
        <strain evidence="1">G3</strain>
    </source>
</reference>
<reference evidence="1" key="1">
    <citation type="submission" date="2006-10" db="EMBL/GenBank/DDBJ databases">
        <authorList>
            <person name="Amadeo P."/>
            <person name="Zhao Q."/>
            <person name="Wortman J."/>
            <person name="Fraser-Liggett C."/>
            <person name="Carlton J."/>
        </authorList>
    </citation>
    <scope>NUCLEOTIDE SEQUENCE</scope>
    <source>
        <strain evidence="1">G3</strain>
    </source>
</reference>
<keyword evidence="2" id="KW-1185">Reference proteome</keyword>
<dbReference type="InParanoid" id="A2EZ92"/>
<organism evidence="1 2">
    <name type="scientific">Trichomonas vaginalis (strain ATCC PRA-98 / G3)</name>
    <dbReference type="NCBI Taxonomy" id="412133"/>
    <lineage>
        <taxon>Eukaryota</taxon>
        <taxon>Metamonada</taxon>
        <taxon>Parabasalia</taxon>
        <taxon>Trichomonadida</taxon>
        <taxon>Trichomonadidae</taxon>
        <taxon>Trichomonas</taxon>
    </lineage>
</organism>
<dbReference type="SMR" id="A2EZ92"/>
<sequence length="204" mass="23903">MKSTTPTKSKPKTLENPQQLQEEFNKRAINLFYSMYTTPSVDELMNFPPVQEQPPTEGAKLKAKIEFHSGVCDYKLRRKVQNSVYQSNSVLVQLGETVERQPDIKNTQIINAEEIFAPEKAQRSEKPLYLQNQEEDEQNYEKSIHISHKPLNIPAIEKEYKQRLKKSEETGKARCMRRYRFIKKTEKEHRDFVSSLSKPRSKAQ</sequence>
<dbReference type="VEuPathDB" id="TrichDB:TVAG_051570"/>
<accession>A2EZ92</accession>